<dbReference type="NCBIfam" id="TIGR03792">
    <property type="entry name" value="TIGR03792 family protein"/>
    <property type="match status" value="1"/>
</dbReference>
<feature type="chain" id="PRO_5031393306" description="ABM domain-containing protein" evidence="1">
    <location>
        <begin position="17"/>
        <end position="157"/>
    </location>
</feature>
<gene>
    <name evidence="2" type="ORF">PBIL07802_LOCUS4822</name>
</gene>
<reference evidence="2" key="1">
    <citation type="submission" date="2021-01" db="EMBL/GenBank/DDBJ databases">
        <authorList>
            <person name="Corre E."/>
            <person name="Pelletier E."/>
            <person name="Niang G."/>
            <person name="Scheremetjew M."/>
            <person name="Finn R."/>
            <person name="Kale V."/>
            <person name="Holt S."/>
            <person name="Cochrane G."/>
            <person name="Meng A."/>
            <person name="Brown T."/>
            <person name="Cohen L."/>
        </authorList>
    </citation>
    <scope>NUCLEOTIDE SEQUENCE</scope>
    <source>
        <strain evidence="2">NIES-2562</strain>
    </source>
</reference>
<accession>A0A7S3D0G7</accession>
<evidence type="ECO:0000256" key="1">
    <source>
        <dbReference type="SAM" id="SignalP"/>
    </source>
</evidence>
<dbReference type="AlphaFoldDB" id="A0A7S3D0G7"/>
<feature type="signal peptide" evidence="1">
    <location>
        <begin position="1"/>
        <end position="16"/>
    </location>
</feature>
<sequence length="157" mass="17307">MRFLSFVAAAIVVCLCADLVLVAASAASTFSTSPSGGRGAVEVLAHAIPRGFSKKFLEADKIWTDYLETQKGFHRKISLGPRNVTQSSLACMFDDGQEAEEIMQIIFWDSYDEWKAIPAAQQAEVEKRFEKAFPFPHQLVSVPNGDGFSILFDSHSD</sequence>
<keyword evidence="1" id="KW-0732">Signal</keyword>
<name>A0A7S3D0G7_9EUKA</name>
<dbReference type="EMBL" id="HBIB01007745">
    <property type="protein sequence ID" value="CAE0242657.1"/>
    <property type="molecule type" value="Transcribed_RNA"/>
</dbReference>
<evidence type="ECO:0000313" key="2">
    <source>
        <dbReference type="EMBL" id="CAE0242657.1"/>
    </source>
</evidence>
<organism evidence="2">
    <name type="scientific">Palpitomonas bilix</name>
    <dbReference type="NCBI Taxonomy" id="652834"/>
    <lineage>
        <taxon>Eukaryota</taxon>
        <taxon>Eukaryota incertae sedis</taxon>
    </lineage>
</organism>
<dbReference type="InterPro" id="IPR022512">
    <property type="entry name" value="CHP03792"/>
</dbReference>
<evidence type="ECO:0008006" key="3">
    <source>
        <dbReference type="Google" id="ProtNLM"/>
    </source>
</evidence>
<protein>
    <recommendedName>
        <fullName evidence="3">ABM domain-containing protein</fullName>
    </recommendedName>
</protein>
<proteinExistence type="predicted"/>